<evidence type="ECO:0000313" key="3">
    <source>
        <dbReference type="EMBL" id="AFZ37366.1"/>
    </source>
</evidence>
<dbReference type="OrthoDB" id="502939at2"/>
<organism evidence="3 4">
    <name type="scientific">Stanieria cyanosphaera (strain ATCC 29371 / PCC 7437)</name>
    <dbReference type="NCBI Taxonomy" id="111780"/>
    <lineage>
        <taxon>Bacteria</taxon>
        <taxon>Bacillati</taxon>
        <taxon>Cyanobacteriota</taxon>
        <taxon>Cyanophyceae</taxon>
        <taxon>Pleurocapsales</taxon>
        <taxon>Dermocarpellaceae</taxon>
        <taxon>Stanieria</taxon>
    </lineage>
</organism>
<feature type="domain" description="FAD dependent oxidoreductase" evidence="2">
    <location>
        <begin position="5"/>
        <end position="372"/>
    </location>
</feature>
<dbReference type="AlphaFoldDB" id="K9XZ14"/>
<dbReference type="Pfam" id="PF01266">
    <property type="entry name" value="DAO"/>
    <property type="match status" value="1"/>
</dbReference>
<protein>
    <submittedName>
        <fullName evidence="3">FAD dependent oxidoreductase</fullName>
    </submittedName>
</protein>
<dbReference type="eggNOG" id="COG0665">
    <property type="taxonomic scope" value="Bacteria"/>
</dbReference>
<dbReference type="InterPro" id="IPR036188">
    <property type="entry name" value="FAD/NAD-bd_sf"/>
</dbReference>
<evidence type="ECO:0000256" key="1">
    <source>
        <dbReference type="ARBA" id="ARBA00023002"/>
    </source>
</evidence>
<dbReference type="GO" id="GO:0016491">
    <property type="term" value="F:oxidoreductase activity"/>
    <property type="evidence" value="ECO:0007669"/>
    <property type="project" value="UniProtKB-KW"/>
</dbReference>
<dbReference type="PANTHER" id="PTHR13847:SF287">
    <property type="entry name" value="FAD-DEPENDENT OXIDOREDUCTASE DOMAIN-CONTAINING PROTEIN 1"/>
    <property type="match status" value="1"/>
</dbReference>
<dbReference type="GO" id="GO:0005737">
    <property type="term" value="C:cytoplasm"/>
    <property type="evidence" value="ECO:0007669"/>
    <property type="project" value="TreeGrafter"/>
</dbReference>
<keyword evidence="4" id="KW-1185">Reference proteome</keyword>
<evidence type="ECO:0000259" key="2">
    <source>
        <dbReference type="Pfam" id="PF01266"/>
    </source>
</evidence>
<dbReference type="Proteomes" id="UP000010473">
    <property type="component" value="Chromosome"/>
</dbReference>
<dbReference type="KEGG" id="scs:Sta7437_3882"/>
<proteinExistence type="predicted"/>
<dbReference type="RefSeq" id="WP_015195025.1">
    <property type="nucleotide sequence ID" value="NC_019748.1"/>
</dbReference>
<dbReference type="Gene3D" id="3.50.50.60">
    <property type="entry name" value="FAD/NAD(P)-binding domain"/>
    <property type="match status" value="1"/>
</dbReference>
<dbReference type="SUPFAM" id="SSF51905">
    <property type="entry name" value="FAD/NAD(P)-binding domain"/>
    <property type="match status" value="1"/>
</dbReference>
<dbReference type="STRING" id="111780.Sta7437_3882"/>
<dbReference type="PANTHER" id="PTHR13847">
    <property type="entry name" value="SARCOSINE DEHYDROGENASE-RELATED"/>
    <property type="match status" value="1"/>
</dbReference>
<dbReference type="Gene3D" id="3.30.9.10">
    <property type="entry name" value="D-Amino Acid Oxidase, subunit A, domain 2"/>
    <property type="match status" value="1"/>
</dbReference>
<accession>K9XZ14</accession>
<dbReference type="HOGENOM" id="CLU_701786_0_0_3"/>
<dbReference type="PATRIC" id="fig|111780.3.peg.4029"/>
<evidence type="ECO:0000313" key="4">
    <source>
        <dbReference type="Proteomes" id="UP000010473"/>
    </source>
</evidence>
<gene>
    <name evidence="3" type="ordered locus">Sta7437_3882</name>
</gene>
<name>K9XZ14_STAC7</name>
<keyword evidence="1" id="KW-0560">Oxidoreductase</keyword>
<dbReference type="EMBL" id="CP003653">
    <property type="protein sequence ID" value="AFZ37366.1"/>
    <property type="molecule type" value="Genomic_DNA"/>
</dbReference>
<sequence>MTIYDWIVIGAGITGSALAYELSKQKFKVLLLEKDVVPNNATVYSYGGLAYWSGTNQLTRQLCQEGIELHRNLSEELEADTEFRELDLVLTIDKEDDPIQILQNYSQFAVTPELLDLQAACELEPLLNPKAIAGILKLPHGHIHPQKTAQAYQQAFLRLGGTIVYEPVIKLLGSEHLIQGVVTSQNTYYAANTVVCAGGLTRSLLKQSDIVVKNYFTHAQLITTPPVDFKLRSIIMPARQQRFALEATASEIEQQSLWDRLDDQPIQSILDAGAVQFLDGSLCIGQISGIITNPNVKFDQSLAEVKIRQQVAKILPFVEKIPGNFHHCLVAFTTNSIAVIGNVKNWSGVYVFNGFTSPLVFVPPLARRFANWVAGKKDQIIVQLNNDCQ</sequence>
<dbReference type="InterPro" id="IPR006076">
    <property type="entry name" value="FAD-dep_OxRdtase"/>
</dbReference>
<reference evidence="4" key="1">
    <citation type="journal article" date="2013" name="Proc. Natl. Acad. Sci. U.S.A.">
        <title>Improving the coverage of the cyanobacterial phylum using diversity-driven genome sequencing.</title>
        <authorList>
            <person name="Shih P.M."/>
            <person name="Wu D."/>
            <person name="Latifi A."/>
            <person name="Axen S.D."/>
            <person name="Fewer D.P."/>
            <person name="Talla E."/>
            <person name="Calteau A."/>
            <person name="Cai F."/>
            <person name="Tandeau de Marsac N."/>
            <person name="Rippka R."/>
            <person name="Herdman M."/>
            <person name="Sivonen K."/>
            <person name="Coursin T."/>
            <person name="Laurent T."/>
            <person name="Goodwin L."/>
            <person name="Nolan M."/>
            <person name="Davenport K.W."/>
            <person name="Han C.S."/>
            <person name="Rubin E.M."/>
            <person name="Eisen J.A."/>
            <person name="Woyke T."/>
            <person name="Gugger M."/>
            <person name="Kerfeld C.A."/>
        </authorList>
    </citation>
    <scope>NUCLEOTIDE SEQUENCE [LARGE SCALE GENOMIC DNA]</scope>
    <source>
        <strain evidence="4">ATCC 29371 / PCC 7437</strain>
    </source>
</reference>